<dbReference type="Proteomes" id="UP000887565">
    <property type="component" value="Unplaced"/>
</dbReference>
<feature type="domain" description="WDR59/RTC1-like RING zinc finger" evidence="4">
    <location>
        <begin position="308"/>
        <end position="354"/>
    </location>
</feature>
<dbReference type="OMA" id="VICKIAV"/>
<dbReference type="GO" id="GO:1904263">
    <property type="term" value="P:positive regulation of TORC1 signaling"/>
    <property type="evidence" value="ECO:0007669"/>
    <property type="project" value="TreeGrafter"/>
</dbReference>
<dbReference type="InterPro" id="IPR049566">
    <property type="entry name" value="WDR59_RTC1-like_RING_Znf"/>
</dbReference>
<dbReference type="GO" id="GO:0035859">
    <property type="term" value="C:Seh1-associated complex"/>
    <property type="evidence" value="ECO:0007669"/>
    <property type="project" value="TreeGrafter"/>
</dbReference>
<name>A0A915J298_ROMCU</name>
<proteinExistence type="predicted"/>
<evidence type="ECO:0000259" key="4">
    <source>
        <dbReference type="Pfam" id="PF17120"/>
    </source>
</evidence>
<organism evidence="5 6">
    <name type="scientific">Romanomermis culicivorax</name>
    <name type="common">Nematode worm</name>
    <dbReference type="NCBI Taxonomy" id="13658"/>
    <lineage>
        <taxon>Eukaryota</taxon>
        <taxon>Metazoa</taxon>
        <taxon>Ecdysozoa</taxon>
        <taxon>Nematoda</taxon>
        <taxon>Enoplea</taxon>
        <taxon>Dorylaimia</taxon>
        <taxon>Mermithida</taxon>
        <taxon>Mermithoidea</taxon>
        <taxon>Mermithidae</taxon>
        <taxon>Romanomermis</taxon>
    </lineage>
</organism>
<evidence type="ECO:0000256" key="3">
    <source>
        <dbReference type="SAM" id="MobiDB-lite"/>
    </source>
</evidence>
<feature type="region of interest" description="Disordered" evidence="3">
    <location>
        <begin position="181"/>
        <end position="202"/>
    </location>
</feature>
<dbReference type="GO" id="GO:0005774">
    <property type="term" value="C:vacuolar membrane"/>
    <property type="evidence" value="ECO:0007669"/>
    <property type="project" value="TreeGrafter"/>
</dbReference>
<keyword evidence="1" id="KW-0853">WD repeat</keyword>
<dbReference type="PANTHER" id="PTHR46170:SF1">
    <property type="entry name" value="GATOR COMPLEX PROTEIN WDR59"/>
    <property type="match status" value="1"/>
</dbReference>
<evidence type="ECO:0000256" key="1">
    <source>
        <dbReference type="ARBA" id="ARBA00022574"/>
    </source>
</evidence>
<sequence length="356" mass="40146">MECNRQNAAWFGAYRRSFSAKLHYTFRPKGDRQAERSKLLAIRSVPLDTKDPASVCAQNALMLNQKGRKDLAKLWRLLDKCAERSFAKINSQFDSPWPLTPFGRKLIDQLINHYRDCGDFQTAALICCTFGSKVKMRPKSQAFGRKLSKAFGQRPLEQSSDSVYNTIHGTYGNHIRENLSAQRHRSNSFTEEAEVTSNNCNLNDDPLLTPISENGNNGHSKTASKEDSVIISPLDPTCTNKYEGIRLAYADLLHRWNFLNQRAQIMQYSRVSIERHDGVEYRMLCRTCNTECLSSSYCHSCRSSVGFSCVICKIAVKGLASICALCLHGGHTKHMLSWFQEHNKCPSGCGCTCSYA</sequence>
<keyword evidence="5" id="KW-1185">Reference proteome</keyword>
<accession>A0A915J298</accession>
<dbReference type="InterPro" id="IPR049567">
    <property type="entry name" value="WDR59-like"/>
</dbReference>
<evidence type="ECO:0000313" key="6">
    <source>
        <dbReference type="WBParaSite" id="nRc.2.0.1.t20003-RA"/>
    </source>
</evidence>
<evidence type="ECO:0000313" key="5">
    <source>
        <dbReference type="Proteomes" id="UP000887565"/>
    </source>
</evidence>
<dbReference type="GO" id="GO:0034198">
    <property type="term" value="P:cellular response to amino acid starvation"/>
    <property type="evidence" value="ECO:0007669"/>
    <property type="project" value="TreeGrafter"/>
</dbReference>
<dbReference type="WBParaSite" id="nRc.2.0.1.t20003-RA">
    <property type="protein sequence ID" value="nRc.2.0.1.t20003-RA"/>
    <property type="gene ID" value="nRc.2.0.1.g20003"/>
</dbReference>
<protein>
    <submittedName>
        <fullName evidence="6">WD repeat-containing protein 59</fullName>
    </submittedName>
</protein>
<dbReference type="AlphaFoldDB" id="A0A915J298"/>
<dbReference type="Pfam" id="PF17120">
    <property type="entry name" value="zf-RING_16"/>
    <property type="match status" value="1"/>
</dbReference>
<feature type="compositionally biased region" description="Polar residues" evidence="3">
    <location>
        <begin position="187"/>
        <end position="202"/>
    </location>
</feature>
<dbReference type="GO" id="GO:0035591">
    <property type="term" value="F:signaling adaptor activity"/>
    <property type="evidence" value="ECO:0007669"/>
    <property type="project" value="TreeGrafter"/>
</dbReference>
<keyword evidence="2" id="KW-0677">Repeat</keyword>
<dbReference type="PANTHER" id="PTHR46170">
    <property type="entry name" value="GATOR COMPLEX PROTEIN WDR59"/>
    <property type="match status" value="1"/>
</dbReference>
<evidence type="ECO:0000256" key="2">
    <source>
        <dbReference type="ARBA" id="ARBA00022737"/>
    </source>
</evidence>
<reference evidence="6" key="1">
    <citation type="submission" date="2022-11" db="UniProtKB">
        <authorList>
            <consortium name="WormBaseParasite"/>
        </authorList>
    </citation>
    <scope>IDENTIFICATION</scope>
</reference>